<feature type="compositionally biased region" description="Polar residues" evidence="1">
    <location>
        <begin position="65"/>
        <end position="87"/>
    </location>
</feature>
<evidence type="ECO:0000256" key="1">
    <source>
        <dbReference type="SAM" id="MobiDB-lite"/>
    </source>
</evidence>
<organism evidence="2 3">
    <name type="scientific">Dreissena polymorpha</name>
    <name type="common">Zebra mussel</name>
    <name type="synonym">Mytilus polymorpha</name>
    <dbReference type="NCBI Taxonomy" id="45954"/>
    <lineage>
        <taxon>Eukaryota</taxon>
        <taxon>Metazoa</taxon>
        <taxon>Spiralia</taxon>
        <taxon>Lophotrochozoa</taxon>
        <taxon>Mollusca</taxon>
        <taxon>Bivalvia</taxon>
        <taxon>Autobranchia</taxon>
        <taxon>Heteroconchia</taxon>
        <taxon>Euheterodonta</taxon>
        <taxon>Imparidentia</taxon>
        <taxon>Neoheterodontei</taxon>
        <taxon>Myida</taxon>
        <taxon>Dreissenoidea</taxon>
        <taxon>Dreissenidae</taxon>
        <taxon>Dreissena</taxon>
    </lineage>
</organism>
<evidence type="ECO:0000313" key="3">
    <source>
        <dbReference type="Proteomes" id="UP000828390"/>
    </source>
</evidence>
<keyword evidence="3" id="KW-1185">Reference proteome</keyword>
<gene>
    <name evidence="2" type="ORF">DPMN_162694</name>
</gene>
<sequence>MLIKTLSSPFPGHRTSTWCLCGKSKEPSHSGYQTHDHLFARQTPCPLHHGDLRSNLHLKLRVPDNGQTCPESSARDTTGTLQWSELS</sequence>
<accession>A0A9D4ITV5</accession>
<reference evidence="2" key="1">
    <citation type="journal article" date="2019" name="bioRxiv">
        <title>The Genome of the Zebra Mussel, Dreissena polymorpha: A Resource for Invasive Species Research.</title>
        <authorList>
            <person name="McCartney M.A."/>
            <person name="Auch B."/>
            <person name="Kono T."/>
            <person name="Mallez S."/>
            <person name="Zhang Y."/>
            <person name="Obille A."/>
            <person name="Becker A."/>
            <person name="Abrahante J.E."/>
            <person name="Garbe J."/>
            <person name="Badalamenti J.P."/>
            <person name="Herman A."/>
            <person name="Mangelson H."/>
            <person name="Liachko I."/>
            <person name="Sullivan S."/>
            <person name="Sone E.D."/>
            <person name="Koren S."/>
            <person name="Silverstein K.A.T."/>
            <person name="Beckman K.B."/>
            <person name="Gohl D.M."/>
        </authorList>
    </citation>
    <scope>NUCLEOTIDE SEQUENCE</scope>
    <source>
        <strain evidence="2">Duluth1</strain>
        <tissue evidence="2">Whole animal</tissue>
    </source>
</reference>
<feature type="region of interest" description="Disordered" evidence="1">
    <location>
        <begin position="63"/>
        <end position="87"/>
    </location>
</feature>
<proteinExistence type="predicted"/>
<name>A0A9D4ITV5_DREPO</name>
<dbReference type="AlphaFoldDB" id="A0A9D4ITV5"/>
<protein>
    <submittedName>
        <fullName evidence="2">Uncharacterized protein</fullName>
    </submittedName>
</protein>
<reference evidence="2" key="2">
    <citation type="submission" date="2020-11" db="EMBL/GenBank/DDBJ databases">
        <authorList>
            <person name="McCartney M.A."/>
            <person name="Auch B."/>
            <person name="Kono T."/>
            <person name="Mallez S."/>
            <person name="Becker A."/>
            <person name="Gohl D.M."/>
            <person name="Silverstein K.A.T."/>
            <person name="Koren S."/>
            <person name="Bechman K.B."/>
            <person name="Herman A."/>
            <person name="Abrahante J.E."/>
            <person name="Garbe J."/>
        </authorList>
    </citation>
    <scope>NUCLEOTIDE SEQUENCE</scope>
    <source>
        <strain evidence="2">Duluth1</strain>
        <tissue evidence="2">Whole animal</tissue>
    </source>
</reference>
<evidence type="ECO:0000313" key="2">
    <source>
        <dbReference type="EMBL" id="KAH3784729.1"/>
    </source>
</evidence>
<comment type="caution">
    <text evidence="2">The sequence shown here is derived from an EMBL/GenBank/DDBJ whole genome shotgun (WGS) entry which is preliminary data.</text>
</comment>
<dbReference type="Proteomes" id="UP000828390">
    <property type="component" value="Unassembled WGS sequence"/>
</dbReference>
<dbReference type="EMBL" id="JAIWYP010000008">
    <property type="protein sequence ID" value="KAH3784729.1"/>
    <property type="molecule type" value="Genomic_DNA"/>
</dbReference>